<proteinExistence type="predicted"/>
<feature type="signal peptide" evidence="1">
    <location>
        <begin position="1"/>
        <end position="18"/>
    </location>
</feature>
<gene>
    <name evidence="2" type="ORF">PFISCL1PPCAC_19039</name>
</gene>
<evidence type="ECO:0000313" key="2">
    <source>
        <dbReference type="EMBL" id="GMT27742.1"/>
    </source>
</evidence>
<comment type="caution">
    <text evidence="2">The sequence shown here is derived from an EMBL/GenBank/DDBJ whole genome shotgun (WGS) entry which is preliminary data.</text>
</comment>
<accession>A0AAV5W7D1</accession>
<name>A0AAV5W7D1_9BILA</name>
<reference evidence="2" key="1">
    <citation type="submission" date="2023-10" db="EMBL/GenBank/DDBJ databases">
        <title>Genome assembly of Pristionchus species.</title>
        <authorList>
            <person name="Yoshida K."/>
            <person name="Sommer R.J."/>
        </authorList>
    </citation>
    <scope>NUCLEOTIDE SEQUENCE</scope>
    <source>
        <strain evidence="2">RS5133</strain>
    </source>
</reference>
<protein>
    <submittedName>
        <fullName evidence="2">Uncharacterized protein</fullName>
    </submittedName>
</protein>
<feature type="non-terminal residue" evidence="2">
    <location>
        <position position="1"/>
    </location>
</feature>
<dbReference type="Proteomes" id="UP001432322">
    <property type="component" value="Unassembled WGS sequence"/>
</dbReference>
<feature type="chain" id="PRO_5043797994" evidence="1">
    <location>
        <begin position="19"/>
        <end position="215"/>
    </location>
</feature>
<keyword evidence="1" id="KW-0732">Signal</keyword>
<evidence type="ECO:0000256" key="1">
    <source>
        <dbReference type="SAM" id="SignalP"/>
    </source>
</evidence>
<dbReference type="AlphaFoldDB" id="A0AAV5W7D1"/>
<organism evidence="2 3">
    <name type="scientific">Pristionchus fissidentatus</name>
    <dbReference type="NCBI Taxonomy" id="1538716"/>
    <lineage>
        <taxon>Eukaryota</taxon>
        <taxon>Metazoa</taxon>
        <taxon>Ecdysozoa</taxon>
        <taxon>Nematoda</taxon>
        <taxon>Chromadorea</taxon>
        <taxon>Rhabditida</taxon>
        <taxon>Rhabditina</taxon>
        <taxon>Diplogasteromorpha</taxon>
        <taxon>Diplogasteroidea</taxon>
        <taxon>Neodiplogasteridae</taxon>
        <taxon>Pristionchus</taxon>
    </lineage>
</organism>
<keyword evidence="3" id="KW-1185">Reference proteome</keyword>
<dbReference type="EMBL" id="BTSY01000005">
    <property type="protein sequence ID" value="GMT27742.1"/>
    <property type="molecule type" value="Genomic_DNA"/>
</dbReference>
<sequence length="215" mass="24771">RLFLTVTCLIVAVHSTEPIELIRLIFDGNYSEGYEKIARIIHSAFPNFVKEEEIEALAADLTNLIELPYEEKIQVLREERSEFPQIHSKVHQLNQIVDNGVMALKQPDSFALLRELNVPIERRSTMQSSPITVRTSDNGSTEKWKDMNTMIDSTKGSVYACKKALELRLLVSDESRREIDEQFHFVVSLCEQIEEILKFMINLLLTSEHSSKTEF</sequence>
<evidence type="ECO:0000313" key="3">
    <source>
        <dbReference type="Proteomes" id="UP001432322"/>
    </source>
</evidence>